<protein>
    <submittedName>
        <fullName evidence="1">Uncharacterized protein</fullName>
    </submittedName>
</protein>
<gene>
    <name evidence="1" type="ORF">Tci_049359</name>
</gene>
<name>A0A6L2MTS3_TANCI</name>
<sequence length="506" mass="58808">MLSWMPTKKIDLDNPVCLNESKVMENILQNHLLRFNIAASSSVPWIYLGKFWHTLKEDGSKYRLKFVLDRKEITMTLNDFKRIFQLPQAINNNHECFVAAPNFLKMAPFFLNDLGFTLELTSRRQELSQAKVKEHLIDEEIEKLVEGIDNVENNELVNSVLNCGDQESLNITMVRIKKIRGGRVSRGYELRRREKRNETRFLARKKFNVLAQHLQEVMEESLPNMVDDRVKELSKTQVPIYVAHGLIMERQQSQADVAKMIADAIQQKHENLRAKITSESSSGQVNESEPGLSTLGNQEQLDDFDFWTDSYATYDDELPTEKKRDFMFTISTKANSRVQSCQKDPKAHALSFVNEDLLYFKKGNSGPKKIVSSIYKFPAVIFLDDDIEERTSRWLGVERYQQKVNLTALKITFYGIERVLEGLKSYNNDVKHGYVTPSLSKEDVEYLQLFEEEIKERLKHRGRALTWQNNLVYARGQAAAMALPWEDLKKLLMEEYCPCKTQIWKI</sequence>
<evidence type="ECO:0000313" key="1">
    <source>
        <dbReference type="EMBL" id="GEU77381.1"/>
    </source>
</evidence>
<dbReference type="AlphaFoldDB" id="A0A6L2MTS3"/>
<comment type="caution">
    <text evidence="1">The sequence shown here is derived from an EMBL/GenBank/DDBJ whole genome shotgun (WGS) entry which is preliminary data.</text>
</comment>
<accession>A0A6L2MTS3</accession>
<organism evidence="1">
    <name type="scientific">Tanacetum cinerariifolium</name>
    <name type="common">Dalmatian daisy</name>
    <name type="synonym">Chrysanthemum cinerariifolium</name>
    <dbReference type="NCBI Taxonomy" id="118510"/>
    <lineage>
        <taxon>Eukaryota</taxon>
        <taxon>Viridiplantae</taxon>
        <taxon>Streptophyta</taxon>
        <taxon>Embryophyta</taxon>
        <taxon>Tracheophyta</taxon>
        <taxon>Spermatophyta</taxon>
        <taxon>Magnoliopsida</taxon>
        <taxon>eudicotyledons</taxon>
        <taxon>Gunneridae</taxon>
        <taxon>Pentapetalae</taxon>
        <taxon>asterids</taxon>
        <taxon>campanulids</taxon>
        <taxon>Asterales</taxon>
        <taxon>Asteraceae</taxon>
        <taxon>Asteroideae</taxon>
        <taxon>Anthemideae</taxon>
        <taxon>Anthemidinae</taxon>
        <taxon>Tanacetum</taxon>
    </lineage>
</organism>
<dbReference type="EMBL" id="BKCJ010007461">
    <property type="protein sequence ID" value="GEU77381.1"/>
    <property type="molecule type" value="Genomic_DNA"/>
</dbReference>
<reference evidence="1" key="1">
    <citation type="journal article" date="2019" name="Sci. Rep.">
        <title>Draft genome of Tanacetum cinerariifolium, the natural source of mosquito coil.</title>
        <authorList>
            <person name="Yamashiro T."/>
            <person name="Shiraishi A."/>
            <person name="Satake H."/>
            <person name="Nakayama K."/>
        </authorList>
    </citation>
    <scope>NUCLEOTIDE SEQUENCE</scope>
</reference>
<proteinExistence type="predicted"/>